<dbReference type="Pfam" id="PF00854">
    <property type="entry name" value="PTR2"/>
    <property type="match status" value="1"/>
</dbReference>
<proteinExistence type="inferred from homology"/>
<dbReference type="Gene3D" id="1.20.1250.20">
    <property type="entry name" value="MFS general substrate transporter like domains"/>
    <property type="match status" value="1"/>
</dbReference>
<keyword evidence="4 7" id="KW-1133">Transmembrane helix</keyword>
<evidence type="ECO:0000313" key="8">
    <source>
        <dbReference type="EMBL" id="KAJ1255221.1"/>
    </source>
</evidence>
<evidence type="ECO:0000313" key="9">
    <source>
        <dbReference type="Proteomes" id="UP001164776"/>
    </source>
</evidence>
<protein>
    <submittedName>
        <fullName evidence="8">Uncharacterized protein</fullName>
    </submittedName>
</protein>
<keyword evidence="9" id="KW-1185">Reference proteome</keyword>
<feature type="transmembrane region" description="Helical" evidence="7">
    <location>
        <begin position="108"/>
        <end position="129"/>
    </location>
</feature>
<dbReference type="OrthoDB" id="8904098at2759"/>
<dbReference type="PANTHER" id="PTHR11654">
    <property type="entry name" value="OLIGOPEPTIDE TRANSPORTER-RELATED"/>
    <property type="match status" value="1"/>
</dbReference>
<dbReference type="AlphaFoldDB" id="A0A9W8CEY8"/>
<feature type="transmembrane region" description="Helical" evidence="7">
    <location>
        <begin position="225"/>
        <end position="245"/>
    </location>
</feature>
<dbReference type="GO" id="GO:0022857">
    <property type="term" value="F:transmembrane transporter activity"/>
    <property type="evidence" value="ECO:0007669"/>
    <property type="project" value="InterPro"/>
</dbReference>
<keyword evidence="3 7" id="KW-0812">Transmembrane</keyword>
<reference evidence="8 9" key="1">
    <citation type="submission" date="2022-10" db="EMBL/GenBank/DDBJ databases">
        <title>WGS assembly of Paspalum vaginatum 540-79.</title>
        <authorList>
            <person name="Sun G."/>
            <person name="Wase N."/>
            <person name="Shu S."/>
            <person name="Jenkins J."/>
            <person name="Zhou B."/>
            <person name="Torres-Rodriguez J."/>
            <person name="Chen C."/>
            <person name="Sandor L."/>
            <person name="Plott C."/>
            <person name="Yoshinga Y."/>
            <person name="Daum C."/>
            <person name="Qi P."/>
            <person name="Barry K."/>
            <person name="Lipzen A."/>
            <person name="Berry L."/>
            <person name="Pedersen C."/>
            <person name="Gottilla T."/>
            <person name="Foltz A."/>
            <person name="Yu H."/>
            <person name="O'Malley R."/>
            <person name="Zhang C."/>
            <person name="Devos K."/>
            <person name="Sigmon B."/>
            <person name="Yu B."/>
            <person name="Obata T."/>
            <person name="Schmutz J."/>
            <person name="Schnable J."/>
        </authorList>
    </citation>
    <scope>NUCLEOTIDE SEQUENCE [LARGE SCALE GENOMIC DNA]</scope>
    <source>
        <strain evidence="9">cv. 540-79</strain>
    </source>
</reference>
<gene>
    <name evidence="8" type="ORF">BS78_K278200</name>
</gene>
<dbReference type="SUPFAM" id="SSF103473">
    <property type="entry name" value="MFS general substrate transporter"/>
    <property type="match status" value="1"/>
</dbReference>
<feature type="transmembrane region" description="Helical" evidence="7">
    <location>
        <begin position="387"/>
        <end position="407"/>
    </location>
</feature>
<comment type="subcellular location">
    <subcellularLocation>
        <location evidence="1">Membrane</location>
        <topology evidence="1">Multi-pass membrane protein</topology>
    </subcellularLocation>
</comment>
<evidence type="ECO:0000256" key="4">
    <source>
        <dbReference type="ARBA" id="ARBA00022989"/>
    </source>
</evidence>
<dbReference type="EMBL" id="MU629787">
    <property type="protein sequence ID" value="KAJ1255221.1"/>
    <property type="molecule type" value="Genomic_DNA"/>
</dbReference>
<feature type="transmembrane region" description="Helical" evidence="7">
    <location>
        <begin position="48"/>
        <end position="70"/>
    </location>
</feature>
<dbReference type="InterPro" id="IPR000109">
    <property type="entry name" value="POT_fam"/>
</dbReference>
<feature type="transmembrane region" description="Helical" evidence="7">
    <location>
        <begin position="82"/>
        <end position="102"/>
    </location>
</feature>
<comment type="caution">
    <text evidence="8">The sequence shown here is derived from an EMBL/GenBank/DDBJ whole genome shotgun (WGS) entry which is preliminary data.</text>
</comment>
<dbReference type="GO" id="GO:0016020">
    <property type="term" value="C:membrane"/>
    <property type="evidence" value="ECO:0007669"/>
    <property type="project" value="UniProtKB-SubCell"/>
</dbReference>
<comment type="similarity">
    <text evidence="2">Belongs to the major facilitator superfamily. Proton-dependent oligopeptide transporter (POT/PTR) (TC 2.A.17) family.</text>
</comment>
<evidence type="ECO:0000256" key="7">
    <source>
        <dbReference type="SAM" id="Phobius"/>
    </source>
</evidence>
<evidence type="ECO:0000256" key="6">
    <source>
        <dbReference type="SAM" id="MobiDB-lite"/>
    </source>
</evidence>
<evidence type="ECO:0000256" key="5">
    <source>
        <dbReference type="ARBA" id="ARBA00023136"/>
    </source>
</evidence>
<feature type="transmembrane region" description="Helical" evidence="7">
    <location>
        <begin position="197"/>
        <end position="219"/>
    </location>
</feature>
<evidence type="ECO:0000256" key="2">
    <source>
        <dbReference type="ARBA" id="ARBA00005982"/>
    </source>
</evidence>
<accession>A0A9W8CEY8</accession>
<feature type="transmembrane region" description="Helical" evidence="7">
    <location>
        <begin position="540"/>
        <end position="560"/>
    </location>
</feature>
<organism evidence="8 9">
    <name type="scientific">Paspalum vaginatum</name>
    <name type="common">seashore paspalum</name>
    <dbReference type="NCBI Taxonomy" id="158149"/>
    <lineage>
        <taxon>Eukaryota</taxon>
        <taxon>Viridiplantae</taxon>
        <taxon>Streptophyta</taxon>
        <taxon>Embryophyta</taxon>
        <taxon>Tracheophyta</taxon>
        <taxon>Spermatophyta</taxon>
        <taxon>Magnoliopsida</taxon>
        <taxon>Liliopsida</taxon>
        <taxon>Poales</taxon>
        <taxon>Poaceae</taxon>
        <taxon>PACMAD clade</taxon>
        <taxon>Panicoideae</taxon>
        <taxon>Andropogonodae</taxon>
        <taxon>Paspaleae</taxon>
        <taxon>Paspalinae</taxon>
        <taxon>Paspalum</taxon>
    </lineage>
</organism>
<keyword evidence="5 7" id="KW-0472">Membrane</keyword>
<dbReference type="InterPro" id="IPR036259">
    <property type="entry name" value="MFS_trans_sf"/>
</dbReference>
<name>A0A9W8CEY8_9POAL</name>
<feature type="transmembrane region" description="Helical" evidence="7">
    <location>
        <begin position="348"/>
        <end position="367"/>
    </location>
</feature>
<evidence type="ECO:0000256" key="1">
    <source>
        <dbReference type="ARBA" id="ARBA00004141"/>
    </source>
</evidence>
<dbReference type="Proteomes" id="UP001164776">
    <property type="component" value="Unassembled WGS sequence"/>
</dbReference>
<feature type="region of interest" description="Disordered" evidence="6">
    <location>
        <begin position="1"/>
        <end position="20"/>
    </location>
</feature>
<sequence>MAGTSCTPTAERPLQTRDGSVDWSGKPCLRDRSGGWIAGFLMLANQALVTFSMNCVGTNLVTFMAVVLRMDNAAAAKRADNWAGTTYVFSIIGALVSDSYWGRYKACTIFQIIFLAGLVELSIASHLFLDRSCDFRRHGSVQDQHCAPPTQAQSLIFYLSIYQIALGNGAYQPAITTLGADQFDEADANESKSKSAFFGYLFVANNLGGVLAVTLLAYMEDRGQWVLAFWIATGAALVAVALFALGTPRYRHFLSNGNAIISVCQVILAAIKNRHLKAPRQAAQADLYQDTTTTNDGGRQRKMLLHTPGYRCLDKAAVVVHQDDDPPAALCTVTQVEELKCILRLAPIWLCSILYSTAYAQMSSVFIEQAQAMGGSLPKLKLRIPAAAMNVFEIVGVTAFVFIYRFCIVKITSSEPTELQRMGTGLVISTAAMVTAGLVEQRRLAGADGEGSSSLSILWQIPQYVMIGASEVFMYVTMTEFFNDQLPEGLRSLGSAMSVASMSAGNYAGSLLVTWVMDITTRGGQPGWIPQDLNKGHVDSFFFVIAALNAIDLLAFVVFAKRYRPPLLLLIKEQPADAAVPGGGAQS</sequence>
<evidence type="ECO:0000256" key="3">
    <source>
        <dbReference type="ARBA" id="ARBA00022692"/>
    </source>
</evidence>